<evidence type="ECO:0000313" key="1">
    <source>
        <dbReference type="EMBL" id="KAJ4366820.1"/>
    </source>
</evidence>
<name>A0A9W8Y478_9PLEO</name>
<dbReference type="AlphaFoldDB" id="A0A9W8Y478"/>
<gene>
    <name evidence="1" type="ORF">N0V83_007345</name>
</gene>
<organism evidence="1 2">
    <name type="scientific">Neocucurbitaria cava</name>
    <dbReference type="NCBI Taxonomy" id="798079"/>
    <lineage>
        <taxon>Eukaryota</taxon>
        <taxon>Fungi</taxon>
        <taxon>Dikarya</taxon>
        <taxon>Ascomycota</taxon>
        <taxon>Pezizomycotina</taxon>
        <taxon>Dothideomycetes</taxon>
        <taxon>Pleosporomycetidae</taxon>
        <taxon>Pleosporales</taxon>
        <taxon>Pleosporineae</taxon>
        <taxon>Cucurbitariaceae</taxon>
        <taxon>Neocucurbitaria</taxon>
    </lineage>
</organism>
<dbReference type="EMBL" id="JAPEUY010000013">
    <property type="protein sequence ID" value="KAJ4366820.1"/>
    <property type="molecule type" value="Genomic_DNA"/>
</dbReference>
<sequence>MRGTGTVVDCKKSIAQSSDDLGDVLLRLRGGAPRNHVGIFVEVNEDLSGSLFQVTGSIQNGMTFGHKKAYRPEDSASYVSKTYVGTIAKDDYARIQAIVEAIPPPPKQFNGPRRIDPSKPLITCQEWTKEAVQALKDGGVLKE</sequence>
<evidence type="ECO:0000313" key="2">
    <source>
        <dbReference type="Proteomes" id="UP001140560"/>
    </source>
</evidence>
<keyword evidence="2" id="KW-1185">Reference proteome</keyword>
<dbReference type="OrthoDB" id="4135672at2759"/>
<dbReference type="Pfam" id="PF20174">
    <property type="entry name" value="DUF6540"/>
    <property type="match status" value="1"/>
</dbReference>
<protein>
    <submittedName>
        <fullName evidence="1">Uncharacterized protein</fullName>
    </submittedName>
</protein>
<comment type="caution">
    <text evidence="1">The sequence shown here is derived from an EMBL/GenBank/DDBJ whole genome shotgun (WGS) entry which is preliminary data.</text>
</comment>
<dbReference type="InterPro" id="IPR046670">
    <property type="entry name" value="DUF6540"/>
</dbReference>
<reference evidence="1" key="1">
    <citation type="submission" date="2022-10" db="EMBL/GenBank/DDBJ databases">
        <title>Tapping the CABI collections for fungal endophytes: first genome assemblies for Collariella, Neodidymelliopsis, Ascochyta clinopodiicola, Didymella pomorum, Didymosphaeria variabile, Neocosmospora piperis and Neocucurbitaria cava.</title>
        <authorList>
            <person name="Hill R."/>
        </authorList>
    </citation>
    <scope>NUCLEOTIDE SEQUENCE</scope>
    <source>
        <strain evidence="1">IMI 356814</strain>
    </source>
</reference>
<accession>A0A9W8Y478</accession>
<proteinExistence type="predicted"/>
<dbReference type="Proteomes" id="UP001140560">
    <property type="component" value="Unassembled WGS sequence"/>
</dbReference>